<dbReference type="AlphaFoldDB" id="A0A0V1DNL5"/>
<reference evidence="1 2" key="1">
    <citation type="submission" date="2015-01" db="EMBL/GenBank/DDBJ databases">
        <title>Evolution of Trichinella species and genotypes.</title>
        <authorList>
            <person name="Korhonen P.K."/>
            <person name="Edoardo P."/>
            <person name="Giuseppe L.R."/>
            <person name="Gasser R.B."/>
        </authorList>
    </citation>
    <scope>NUCLEOTIDE SEQUENCE [LARGE SCALE GENOMIC DNA]</scope>
    <source>
        <strain evidence="1">ISS470</strain>
    </source>
</reference>
<dbReference type="OrthoDB" id="5917660at2759"/>
<evidence type="ECO:0000313" key="1">
    <source>
        <dbReference type="EMBL" id="KRY63136.1"/>
    </source>
</evidence>
<proteinExistence type="predicted"/>
<name>A0A0V1DNL5_TRIPS</name>
<keyword evidence="2" id="KW-1185">Reference proteome</keyword>
<comment type="caution">
    <text evidence="1">The sequence shown here is derived from an EMBL/GenBank/DDBJ whole genome shotgun (WGS) entry which is preliminary data.</text>
</comment>
<dbReference type="EMBL" id="JYDT01002636">
    <property type="protein sequence ID" value="KRY63136.1"/>
    <property type="molecule type" value="Genomic_DNA"/>
</dbReference>
<accession>A0A0V1DNL5</accession>
<feature type="non-terminal residue" evidence="1">
    <location>
        <position position="54"/>
    </location>
</feature>
<organism evidence="1 2">
    <name type="scientific">Trichinella pseudospiralis</name>
    <name type="common">Parasitic roundworm</name>
    <dbReference type="NCBI Taxonomy" id="6337"/>
    <lineage>
        <taxon>Eukaryota</taxon>
        <taxon>Metazoa</taxon>
        <taxon>Ecdysozoa</taxon>
        <taxon>Nematoda</taxon>
        <taxon>Enoplea</taxon>
        <taxon>Dorylaimia</taxon>
        <taxon>Trichinellida</taxon>
        <taxon>Trichinellidae</taxon>
        <taxon>Trichinella</taxon>
    </lineage>
</organism>
<protein>
    <submittedName>
        <fullName evidence="1">Uncharacterized protein</fullName>
    </submittedName>
</protein>
<dbReference type="Proteomes" id="UP000054995">
    <property type="component" value="Unassembled WGS sequence"/>
</dbReference>
<evidence type="ECO:0000313" key="2">
    <source>
        <dbReference type="Proteomes" id="UP000054995"/>
    </source>
</evidence>
<gene>
    <name evidence="1" type="ORF">T4D_6958</name>
</gene>
<sequence>MVVREDNSTTKFRIVFDGSAKYKGISLNEYLDAGSALQSDMVGVLLRFRLYSIA</sequence>